<evidence type="ECO:0000256" key="7">
    <source>
        <dbReference type="ARBA" id="ARBA00022833"/>
    </source>
</evidence>
<dbReference type="InterPro" id="IPR039399">
    <property type="entry name" value="Deltex_C_sf"/>
</dbReference>
<dbReference type="Proteomes" id="UP000081671">
    <property type="component" value="Unplaced"/>
</dbReference>
<dbReference type="InterPro" id="IPR048418">
    <property type="entry name" value="DTX3L_a/b_dom"/>
</dbReference>
<dbReference type="GO" id="GO:0016567">
    <property type="term" value="P:protein ubiquitination"/>
    <property type="evidence" value="ECO:0007669"/>
    <property type="project" value="UniProtKB-UniRule"/>
</dbReference>
<dbReference type="InterPro" id="IPR017907">
    <property type="entry name" value="Znf_RING_CS"/>
</dbReference>
<sequence>MASSLSPPPSPLVVRLSQTIQKRPGTISRKLERYFQSKESGGGECRVRPGSHSVSDTFLVEFADRAAKKRVLEKEKHQIAVDNKHVTVFLETTKKSEENTRPRIPSLTQWQAEALSDEKHPKVFQMVEASLNCDLFSKEQRAQVTILCPGIKKMEGEDGIEKVSGDFRDIEKIYHFFSRQLIEHEQEEMSSLSTVETVSSDLQDWDSNLYTSEPNTRSEDTGFKLSLPYFEYFVHSCPDKIESIQTLFGVHIQTQDIPPNAVYVDFIPGQSGDLDAAREYFTKEFQKNTESLNQDSVSLADSQWTKQELSHCFRKLLIKEQGGMLTLLGTQDDISAAKKKISENVRIPVKILHIWTNEIEVNTVLYKLLEVELLQEIKEIEQKYNTSGTVCRKRQKTFIQFNPGDKQMDLSAHASASFIDAFQYVTSQLVREDLSLKHLGQDKKHLHWTKFVDDFRKSHPYIHLALNKESMTLIGLPKHFAEAKQHILESEVLSTGGKLNMEQETPMEIDQNASKSTSLSLSSSARSEVSEVNEKEKAICVICIDTIRNKHVLPKCKHEFCDDCIRKSMTYKPVCPVCQVSYGVHKGNQPNGSMTHTILKEPLPGYEGCGTIEIQYKIEKGIQSKEHPNPGKPYYGTQRTAYLPNNKEGREVLDLLKIAFEQKLIFTVGDSRVLGVSDVVTWNDIHHKTSKYGGPQNFGYPDPTYLERVKEELKAKGIEKKTPGGKS</sequence>
<keyword evidence="7 9" id="KW-0862">Zinc</keyword>
<dbReference type="Gene3D" id="3.30.40.10">
    <property type="entry name" value="Zinc/RING finger domain, C3HC4 (zinc finger)"/>
    <property type="match status" value="1"/>
</dbReference>
<evidence type="ECO:0000259" key="10">
    <source>
        <dbReference type="PROSITE" id="PS50089"/>
    </source>
</evidence>
<keyword evidence="9" id="KW-0963">Cytoplasm</keyword>
<dbReference type="SUPFAM" id="SSF57850">
    <property type="entry name" value="RING/U-box"/>
    <property type="match status" value="1"/>
</dbReference>
<dbReference type="CDD" id="cd09633">
    <property type="entry name" value="Deltex_C"/>
    <property type="match status" value="1"/>
</dbReference>
<comment type="catalytic activity">
    <reaction evidence="1 9">
        <text>S-ubiquitinyl-[E2 ubiquitin-conjugating enzyme]-L-cysteine + [acceptor protein]-L-lysine = [E2 ubiquitin-conjugating enzyme]-L-cysteine + N(6)-ubiquitinyl-[acceptor protein]-L-lysine.</text>
        <dbReference type="EC" id="2.3.2.27"/>
    </reaction>
</comment>
<dbReference type="PROSITE" id="PS50089">
    <property type="entry name" value="ZF_RING_2"/>
    <property type="match status" value="1"/>
</dbReference>
<dbReference type="InterPro" id="IPR001841">
    <property type="entry name" value="Znf_RING"/>
</dbReference>
<dbReference type="PROSITE" id="PS00518">
    <property type="entry name" value="ZF_RING_1"/>
    <property type="match status" value="1"/>
</dbReference>
<dbReference type="Gene3D" id="3.30.70.330">
    <property type="match status" value="1"/>
</dbReference>
<evidence type="ECO:0000256" key="1">
    <source>
        <dbReference type="ARBA" id="ARBA00000900"/>
    </source>
</evidence>
<evidence type="ECO:0000256" key="9">
    <source>
        <dbReference type="RuleBase" id="RU367105"/>
    </source>
</evidence>
<evidence type="ECO:0000256" key="5">
    <source>
        <dbReference type="ARBA" id="ARBA00022723"/>
    </source>
</evidence>
<dbReference type="CTD" id="151636"/>
<dbReference type="UniPathway" id="UPA00143"/>
<dbReference type="EC" id="2.3.2.27" evidence="9"/>
<dbReference type="SMART" id="SM00184">
    <property type="entry name" value="RING"/>
    <property type="match status" value="1"/>
</dbReference>
<organism evidence="11 12">
    <name type="scientific">Dipodomys ordii</name>
    <name type="common">Ord's kangaroo rat</name>
    <dbReference type="NCBI Taxonomy" id="10020"/>
    <lineage>
        <taxon>Eukaryota</taxon>
        <taxon>Metazoa</taxon>
        <taxon>Chordata</taxon>
        <taxon>Craniata</taxon>
        <taxon>Vertebrata</taxon>
        <taxon>Euteleostomi</taxon>
        <taxon>Mammalia</taxon>
        <taxon>Eutheria</taxon>
        <taxon>Euarchontoglires</taxon>
        <taxon>Glires</taxon>
        <taxon>Rodentia</taxon>
        <taxon>Castorimorpha</taxon>
        <taxon>Heteromyidae</taxon>
        <taxon>Dipodomyinae</taxon>
        <taxon>Dipodomys</taxon>
    </lineage>
</organism>
<feature type="domain" description="RING-type" evidence="10">
    <location>
        <begin position="540"/>
        <end position="579"/>
    </location>
</feature>
<gene>
    <name evidence="12" type="primary">Dtx3l</name>
</gene>
<comment type="similarity">
    <text evidence="3 9">Belongs to the Deltex family.</text>
</comment>
<dbReference type="STRING" id="10020.ENSDORP00000002970"/>
<dbReference type="AlphaFoldDB" id="A0A1S3FF62"/>
<evidence type="ECO:0000256" key="4">
    <source>
        <dbReference type="ARBA" id="ARBA00022679"/>
    </source>
</evidence>
<dbReference type="FunCoup" id="A0A1S3FF62">
    <property type="interactions" value="1382"/>
</dbReference>
<dbReference type="PANTHER" id="PTHR12622">
    <property type="entry name" value="DELTEX-RELATED"/>
    <property type="match status" value="1"/>
</dbReference>
<dbReference type="GO" id="GO:0005737">
    <property type="term" value="C:cytoplasm"/>
    <property type="evidence" value="ECO:0007669"/>
    <property type="project" value="UniProtKB-SubCell"/>
</dbReference>
<evidence type="ECO:0000256" key="2">
    <source>
        <dbReference type="ARBA" id="ARBA00004906"/>
    </source>
</evidence>
<evidence type="ECO:0000256" key="6">
    <source>
        <dbReference type="ARBA" id="ARBA00022771"/>
    </source>
</evidence>
<dbReference type="Pfam" id="PF18102">
    <property type="entry name" value="DTC"/>
    <property type="match status" value="1"/>
</dbReference>
<keyword evidence="6 8" id="KW-0863">Zinc-finger</keyword>
<accession>A0A1S3FF62</accession>
<keyword evidence="5 9" id="KW-0479">Metal-binding</keyword>
<dbReference type="GO" id="GO:0007219">
    <property type="term" value="P:Notch signaling pathway"/>
    <property type="evidence" value="ECO:0007669"/>
    <property type="project" value="InterPro"/>
</dbReference>
<dbReference type="GeneID" id="105987995"/>
<evidence type="ECO:0000256" key="3">
    <source>
        <dbReference type="ARBA" id="ARBA00009413"/>
    </source>
</evidence>
<evidence type="ECO:0000313" key="11">
    <source>
        <dbReference type="Proteomes" id="UP000081671"/>
    </source>
</evidence>
<dbReference type="InterPro" id="IPR039396">
    <property type="entry name" value="Deltex_C"/>
</dbReference>
<comment type="pathway">
    <text evidence="2 9">Protein modification; protein ubiquitination.</text>
</comment>
<dbReference type="InterPro" id="IPR012677">
    <property type="entry name" value="Nucleotide-bd_a/b_plait_sf"/>
</dbReference>
<protein>
    <recommendedName>
        <fullName evidence="9">E3 ubiquitin-protein ligase</fullName>
        <ecNumber evidence="9">2.3.2.27</ecNumber>
    </recommendedName>
</protein>
<dbReference type="Pfam" id="PF21718">
    <property type="entry name" value="KH_DTX3L"/>
    <property type="match status" value="2"/>
</dbReference>
<dbReference type="InterPro" id="IPR013083">
    <property type="entry name" value="Znf_RING/FYVE/PHD"/>
</dbReference>
<keyword evidence="11" id="KW-1185">Reference proteome</keyword>
<dbReference type="RefSeq" id="XP_012874925.1">
    <property type="nucleotide sequence ID" value="XM_013019471.1"/>
</dbReference>
<dbReference type="InterPro" id="IPR048409">
    <property type="entry name" value="DTX3L_KH-like"/>
</dbReference>
<evidence type="ECO:0000313" key="12">
    <source>
        <dbReference type="RefSeq" id="XP_012874925.1"/>
    </source>
</evidence>
<dbReference type="Pfam" id="PF13923">
    <property type="entry name" value="zf-C3HC4_2"/>
    <property type="match status" value="1"/>
</dbReference>
<dbReference type="FunFam" id="3.30.390.130:FF:000001">
    <property type="entry name" value="Probable E3 ubiquitin-protein ligase DTX3"/>
    <property type="match status" value="1"/>
</dbReference>
<dbReference type="GO" id="GO:0061630">
    <property type="term" value="F:ubiquitin protein ligase activity"/>
    <property type="evidence" value="ECO:0007669"/>
    <property type="project" value="UniProtKB-UniRule"/>
</dbReference>
<dbReference type="InterPro" id="IPR057051">
    <property type="entry name" value="PARP14_RPM_1"/>
</dbReference>
<dbReference type="GO" id="GO:0008270">
    <property type="term" value="F:zinc ion binding"/>
    <property type="evidence" value="ECO:0007669"/>
    <property type="project" value="UniProtKB-KW"/>
</dbReference>
<dbReference type="OrthoDB" id="527344at2759"/>
<reference evidence="12" key="1">
    <citation type="submission" date="2025-08" db="UniProtKB">
        <authorList>
            <consortium name="RefSeq"/>
        </authorList>
    </citation>
    <scope>IDENTIFICATION</scope>
    <source>
        <tissue evidence="12">Kidney</tissue>
    </source>
</reference>
<dbReference type="InterPro" id="IPR039398">
    <property type="entry name" value="Deltex_fam"/>
</dbReference>
<dbReference type="InParanoid" id="A0A1S3FF62"/>
<name>A0A1S3FF62_DIPOR</name>
<dbReference type="Pfam" id="PF23222">
    <property type="entry name" value="RRM_PARP14_1"/>
    <property type="match status" value="1"/>
</dbReference>
<evidence type="ECO:0000256" key="8">
    <source>
        <dbReference type="PROSITE-ProRule" id="PRU00175"/>
    </source>
</evidence>
<dbReference type="Pfam" id="PF21717">
    <property type="entry name" value="DTX3L_a-b"/>
    <property type="match status" value="1"/>
</dbReference>
<dbReference type="KEGG" id="dord:105987995"/>
<comment type="subcellular location">
    <subcellularLocation>
        <location evidence="9">Cytoplasm</location>
    </subcellularLocation>
</comment>
<dbReference type="Gene3D" id="3.30.390.130">
    <property type="match status" value="1"/>
</dbReference>
<keyword evidence="4 9" id="KW-0808">Transferase</keyword>
<proteinExistence type="inferred from homology"/>